<evidence type="ECO:0000313" key="2">
    <source>
        <dbReference type="Proteomes" id="UP000546200"/>
    </source>
</evidence>
<evidence type="ECO:0000313" key="1">
    <source>
        <dbReference type="EMBL" id="MBB5716278.1"/>
    </source>
</evidence>
<accession>A0A7W9BFX8</accession>
<keyword evidence="2" id="KW-1185">Reference proteome</keyword>
<dbReference type="Proteomes" id="UP000546200">
    <property type="component" value="Unassembled WGS sequence"/>
</dbReference>
<gene>
    <name evidence="1" type="ORF">FHS94_003141</name>
</gene>
<reference evidence="1 2" key="1">
    <citation type="submission" date="2020-08" db="EMBL/GenBank/DDBJ databases">
        <title>Genomic Encyclopedia of Type Strains, Phase IV (KMG-IV): sequencing the most valuable type-strain genomes for metagenomic binning, comparative biology and taxonomic classification.</title>
        <authorList>
            <person name="Goeker M."/>
        </authorList>
    </citation>
    <scope>NUCLEOTIDE SEQUENCE [LARGE SCALE GENOMIC DNA]</scope>
    <source>
        <strain evidence="1 2">DSM 100044</strain>
    </source>
</reference>
<name>A0A7W9BFX8_9SPHN</name>
<sequence length="60" mass="7206">MHDDFLTPIWAERHGDFAAFVTDRWRQTRFAFERLAARTYEAPWRRETPVNQCPSPKRLG</sequence>
<organism evidence="1 2">
    <name type="scientific">Sphingomonas aerophila</name>
    <dbReference type="NCBI Taxonomy" id="1344948"/>
    <lineage>
        <taxon>Bacteria</taxon>
        <taxon>Pseudomonadati</taxon>
        <taxon>Pseudomonadota</taxon>
        <taxon>Alphaproteobacteria</taxon>
        <taxon>Sphingomonadales</taxon>
        <taxon>Sphingomonadaceae</taxon>
        <taxon>Sphingomonas</taxon>
    </lineage>
</organism>
<proteinExistence type="predicted"/>
<dbReference type="RefSeq" id="WP_184059419.1">
    <property type="nucleotide sequence ID" value="NZ_JACIJK010000010.1"/>
</dbReference>
<dbReference type="EMBL" id="JACIJK010000010">
    <property type="protein sequence ID" value="MBB5716278.1"/>
    <property type="molecule type" value="Genomic_DNA"/>
</dbReference>
<dbReference type="AlphaFoldDB" id="A0A7W9BFX8"/>
<protein>
    <submittedName>
        <fullName evidence="1">Uncharacterized protein</fullName>
    </submittedName>
</protein>
<comment type="caution">
    <text evidence="1">The sequence shown here is derived from an EMBL/GenBank/DDBJ whole genome shotgun (WGS) entry which is preliminary data.</text>
</comment>